<protein>
    <recommendedName>
        <fullName evidence="2">F-box domain-containing protein</fullName>
    </recommendedName>
</protein>
<reference evidence="3 4" key="1">
    <citation type="submission" date="2021-03" db="EMBL/GenBank/DDBJ databases">
        <authorList>
            <person name="King G.J."/>
            <person name="Bancroft I."/>
            <person name="Baten A."/>
            <person name="Bloomfield J."/>
            <person name="Borpatragohain P."/>
            <person name="He Z."/>
            <person name="Irish N."/>
            <person name="Irwin J."/>
            <person name="Liu K."/>
            <person name="Mauleon R.P."/>
            <person name="Moore J."/>
            <person name="Morris R."/>
            <person name="Ostergaard L."/>
            <person name="Wang B."/>
            <person name="Wells R."/>
        </authorList>
    </citation>
    <scope>NUCLEOTIDE SEQUENCE [LARGE SCALE GENOMIC DNA]</scope>
    <source>
        <strain evidence="3">R-o-18</strain>
        <tissue evidence="3">Leaf</tissue>
    </source>
</reference>
<dbReference type="CDD" id="cd22160">
    <property type="entry name" value="F-box_AtFBL13-like"/>
    <property type="match status" value="1"/>
</dbReference>
<dbReference type="PANTHER" id="PTHR32153">
    <property type="entry name" value="OJ000223_09.16 PROTEIN"/>
    <property type="match status" value="1"/>
</dbReference>
<dbReference type="SUPFAM" id="SSF81383">
    <property type="entry name" value="F-box domain"/>
    <property type="match status" value="1"/>
</dbReference>
<feature type="region of interest" description="Disordered" evidence="1">
    <location>
        <begin position="32"/>
        <end position="54"/>
    </location>
</feature>
<dbReference type="InterPro" id="IPR053781">
    <property type="entry name" value="F-box_AtFBL13-like"/>
</dbReference>
<dbReference type="EMBL" id="JADBGQ010000010">
    <property type="protein sequence ID" value="KAG5375738.1"/>
    <property type="molecule type" value="Genomic_DNA"/>
</dbReference>
<name>A0ABQ7KNC3_BRACM</name>
<dbReference type="SMART" id="SM00256">
    <property type="entry name" value="FBOX"/>
    <property type="match status" value="1"/>
</dbReference>
<feature type="non-terminal residue" evidence="3">
    <location>
        <position position="1"/>
    </location>
</feature>
<gene>
    <name evidence="3" type="primary">A10p006500.1_BraROA</name>
    <name evidence="3" type="ORF">IGI04_040334</name>
</gene>
<dbReference type="InterPro" id="IPR001810">
    <property type="entry name" value="F-box_dom"/>
</dbReference>
<evidence type="ECO:0000259" key="2">
    <source>
        <dbReference type="PROSITE" id="PS50181"/>
    </source>
</evidence>
<proteinExistence type="predicted"/>
<dbReference type="InterPro" id="IPR032675">
    <property type="entry name" value="LRR_dom_sf"/>
</dbReference>
<dbReference type="InterPro" id="IPR036047">
    <property type="entry name" value="F-box-like_dom_sf"/>
</dbReference>
<sequence length="499" mass="57272">PFPHLLRTPHHFFSRIVIKLKTSLPLMSLPQSPFTSSTIPSMKKSPSSEKEDNQMQIENVDRISKLPDDMLLKILKSLSTEKAVQTSLLSKRWEGVWKQMPYLFFDMKNALKVELPVVEQSHFIAQLITKVINNHNGNLEHCKILHMTPQTQDGTLETWIRSLIHVKHTKYLELKRFRVNHRERARVLHLPPNIFSHPMLTSLLLSRYTFESAHAFNNCNNLIILKLYKIKVAVDILNTVIASCPSLKMLVLEIFQNSRSGCLKIHNDNLKFVHLTCPEIDNIEVSAALLDIFSVHGIELESGNNIVLDAPRLLQFGRKLWNILQSLPHIIYNISCDTQGNEKIGHEFVMNIENYSMVVFAILAVNVDMMNPKEVYMLKQVLDAWARDLQVLNIFFKDNDIDKKEGESSIDGIQNKWGNCFLSVDFRVRSVCLHNFNGSDENQFALAASFVIQGKMMRSLMIETFSLPANKKLAVDIAVEKLMKLPKGNKNLNIQYIFD</sequence>
<dbReference type="Gene3D" id="3.80.10.10">
    <property type="entry name" value="Ribonuclease Inhibitor"/>
    <property type="match status" value="1"/>
</dbReference>
<dbReference type="PROSITE" id="PS50181">
    <property type="entry name" value="FBOX"/>
    <property type="match status" value="1"/>
</dbReference>
<dbReference type="Pfam" id="PF24758">
    <property type="entry name" value="LRR_At5g56370"/>
    <property type="match status" value="1"/>
</dbReference>
<feature type="domain" description="F-box" evidence="2">
    <location>
        <begin position="60"/>
        <end position="107"/>
    </location>
</feature>
<evidence type="ECO:0000256" key="1">
    <source>
        <dbReference type="SAM" id="MobiDB-lite"/>
    </source>
</evidence>
<evidence type="ECO:0000313" key="3">
    <source>
        <dbReference type="EMBL" id="KAG5375738.1"/>
    </source>
</evidence>
<organism evidence="3 4">
    <name type="scientific">Brassica rapa subsp. trilocularis</name>
    <dbReference type="NCBI Taxonomy" id="1813537"/>
    <lineage>
        <taxon>Eukaryota</taxon>
        <taxon>Viridiplantae</taxon>
        <taxon>Streptophyta</taxon>
        <taxon>Embryophyta</taxon>
        <taxon>Tracheophyta</taxon>
        <taxon>Spermatophyta</taxon>
        <taxon>Magnoliopsida</taxon>
        <taxon>eudicotyledons</taxon>
        <taxon>Gunneridae</taxon>
        <taxon>Pentapetalae</taxon>
        <taxon>rosids</taxon>
        <taxon>malvids</taxon>
        <taxon>Brassicales</taxon>
        <taxon>Brassicaceae</taxon>
        <taxon>Brassiceae</taxon>
        <taxon>Brassica</taxon>
    </lineage>
</organism>
<evidence type="ECO:0000313" key="4">
    <source>
        <dbReference type="Proteomes" id="UP000823674"/>
    </source>
</evidence>
<dbReference type="InterPro" id="IPR044997">
    <property type="entry name" value="F-box_plant"/>
</dbReference>
<keyword evidence="4" id="KW-1185">Reference proteome</keyword>
<accession>A0ABQ7KNC3</accession>
<dbReference type="SUPFAM" id="SSF52047">
    <property type="entry name" value="RNI-like"/>
    <property type="match status" value="1"/>
</dbReference>
<comment type="caution">
    <text evidence="3">The sequence shown here is derived from an EMBL/GenBank/DDBJ whole genome shotgun (WGS) entry which is preliminary data.</text>
</comment>
<dbReference type="Pfam" id="PF00646">
    <property type="entry name" value="F-box"/>
    <property type="match status" value="1"/>
</dbReference>
<dbReference type="InterPro" id="IPR055411">
    <property type="entry name" value="LRR_FXL15/At3g58940/PEG3-like"/>
</dbReference>
<dbReference type="Proteomes" id="UP000823674">
    <property type="component" value="Chromosome A10"/>
</dbReference>